<dbReference type="EMBL" id="JACGCM010002681">
    <property type="protein sequence ID" value="KAF6136730.1"/>
    <property type="molecule type" value="Genomic_DNA"/>
</dbReference>
<dbReference type="Proteomes" id="UP000541444">
    <property type="component" value="Unassembled WGS sequence"/>
</dbReference>
<proteinExistence type="predicted"/>
<reference evidence="1 2" key="1">
    <citation type="journal article" date="2020" name="IScience">
        <title>Genome Sequencing of the Endangered Kingdonia uniflora (Circaeasteraceae, Ranunculales) Reveals Potential Mechanisms of Evolutionary Specialization.</title>
        <authorList>
            <person name="Sun Y."/>
            <person name="Deng T."/>
            <person name="Zhang A."/>
            <person name="Moore M.J."/>
            <person name="Landis J.B."/>
            <person name="Lin N."/>
            <person name="Zhang H."/>
            <person name="Zhang X."/>
            <person name="Huang J."/>
            <person name="Zhang X."/>
            <person name="Sun H."/>
            <person name="Wang H."/>
        </authorList>
    </citation>
    <scope>NUCLEOTIDE SEQUENCE [LARGE SCALE GENOMIC DNA]</scope>
    <source>
        <strain evidence="1">TB1705</strain>
        <tissue evidence="1">Leaf</tissue>
    </source>
</reference>
<keyword evidence="2" id="KW-1185">Reference proteome</keyword>
<comment type="caution">
    <text evidence="1">The sequence shown here is derived from an EMBL/GenBank/DDBJ whole genome shotgun (WGS) entry which is preliminary data.</text>
</comment>
<evidence type="ECO:0000313" key="1">
    <source>
        <dbReference type="EMBL" id="KAF6136730.1"/>
    </source>
</evidence>
<protein>
    <submittedName>
        <fullName evidence="1">Uncharacterized protein</fullName>
    </submittedName>
</protein>
<sequence>MPIFLGRAYTASPFGALISFLTDFKSWCSINCIGVSKTCLTSLVHFPRDIRPA</sequence>
<gene>
    <name evidence="1" type="ORF">GIB67_020052</name>
</gene>
<accession>A0A7J7L264</accession>
<dbReference type="AlphaFoldDB" id="A0A7J7L264"/>
<organism evidence="1 2">
    <name type="scientific">Kingdonia uniflora</name>
    <dbReference type="NCBI Taxonomy" id="39325"/>
    <lineage>
        <taxon>Eukaryota</taxon>
        <taxon>Viridiplantae</taxon>
        <taxon>Streptophyta</taxon>
        <taxon>Embryophyta</taxon>
        <taxon>Tracheophyta</taxon>
        <taxon>Spermatophyta</taxon>
        <taxon>Magnoliopsida</taxon>
        <taxon>Ranunculales</taxon>
        <taxon>Circaeasteraceae</taxon>
        <taxon>Kingdonia</taxon>
    </lineage>
</organism>
<name>A0A7J7L264_9MAGN</name>
<evidence type="ECO:0000313" key="2">
    <source>
        <dbReference type="Proteomes" id="UP000541444"/>
    </source>
</evidence>